<dbReference type="InterPro" id="IPR022627">
    <property type="entry name" value="DUF3502"/>
</dbReference>
<gene>
    <name evidence="3" type="ORF">GRF59_26175</name>
</gene>
<dbReference type="PANTHER" id="PTHR43649">
    <property type="entry name" value="ARABINOSE-BINDING PROTEIN-RELATED"/>
    <property type="match status" value="1"/>
</dbReference>
<dbReference type="InterPro" id="IPR050490">
    <property type="entry name" value="Bact_solute-bd_prot1"/>
</dbReference>
<evidence type="ECO:0000259" key="2">
    <source>
        <dbReference type="Pfam" id="PF12010"/>
    </source>
</evidence>
<dbReference type="PANTHER" id="PTHR43649:SF17">
    <property type="entry name" value="ABC TRANSPORTER SOLUTE BINDING PROTEIN-SUGAR TRANSPORT"/>
    <property type="match status" value="1"/>
</dbReference>
<keyword evidence="4" id="KW-1185">Reference proteome</keyword>
<dbReference type="Pfam" id="PF12010">
    <property type="entry name" value="DUF3502"/>
    <property type="match status" value="1"/>
</dbReference>
<dbReference type="PROSITE" id="PS51257">
    <property type="entry name" value="PROKAR_LIPOPROTEIN"/>
    <property type="match status" value="1"/>
</dbReference>
<feature type="signal peptide" evidence="1">
    <location>
        <begin position="1"/>
        <end position="20"/>
    </location>
</feature>
<dbReference type="RefSeq" id="WP_160500685.1">
    <property type="nucleotide sequence ID" value="NZ_WUBI01000006.1"/>
</dbReference>
<dbReference type="Proteomes" id="UP000460318">
    <property type="component" value="Unassembled WGS sequence"/>
</dbReference>
<accession>A0A7X3IN94</accession>
<feature type="domain" description="DUF3502" evidence="2">
    <location>
        <begin position="452"/>
        <end position="520"/>
    </location>
</feature>
<evidence type="ECO:0000256" key="1">
    <source>
        <dbReference type="SAM" id="SignalP"/>
    </source>
</evidence>
<evidence type="ECO:0000313" key="3">
    <source>
        <dbReference type="EMBL" id="MWV47088.1"/>
    </source>
</evidence>
<dbReference type="SUPFAM" id="SSF53850">
    <property type="entry name" value="Periplasmic binding protein-like II"/>
    <property type="match status" value="1"/>
</dbReference>
<protein>
    <submittedName>
        <fullName evidence="3">DUF3502 domain-containing protein</fullName>
    </submittedName>
</protein>
<proteinExistence type="predicted"/>
<dbReference type="AlphaFoldDB" id="A0A7X3IN94"/>
<comment type="caution">
    <text evidence="3">The sequence shown here is derived from an EMBL/GenBank/DDBJ whole genome shotgun (WGS) entry which is preliminary data.</text>
</comment>
<reference evidence="3 4" key="1">
    <citation type="submission" date="2019-12" db="EMBL/GenBank/DDBJ databases">
        <title>Paenibacillus sp. nov., an endophytic bacterium isolated from the stem of Dendrobium.</title>
        <authorList>
            <person name="Zhao R."/>
        </authorList>
    </citation>
    <scope>NUCLEOTIDE SEQUENCE [LARGE SCALE GENOMIC DNA]</scope>
    <source>
        <strain evidence="3 4">HJL G12</strain>
    </source>
</reference>
<feature type="chain" id="PRO_5039395112" evidence="1">
    <location>
        <begin position="21"/>
        <end position="522"/>
    </location>
</feature>
<dbReference type="Gene3D" id="3.40.190.10">
    <property type="entry name" value="Periplasmic binding protein-like II"/>
    <property type="match status" value="2"/>
</dbReference>
<keyword evidence="1" id="KW-0732">Signal</keyword>
<evidence type="ECO:0000313" key="4">
    <source>
        <dbReference type="Proteomes" id="UP000460318"/>
    </source>
</evidence>
<dbReference type="EMBL" id="WUBI01000006">
    <property type="protein sequence ID" value="MWV47088.1"/>
    <property type="molecule type" value="Genomic_DNA"/>
</dbReference>
<sequence>MKKYSAILLSVTMLFTMLLAGCGEKDASSTGDSPGKEEMTQLNFYMMNSPVNDFDRVMKKANEIIGKEMNAKLNLILVDSSTYAEKMNLMINSGDDWDLSFTANWGGINFFENAAKGAYADLTDLIPKYAPQTYSRIPVGLWDGVKVNGKIYALPNYQQWGTAKREGFKFRSDLAEETGFDWKALKGKPTIEVLEKIGPFLGDALAKHKEMIGFETSSVESLYASNPLLWNMEAVGDTSIPGWINLDNPDKVINQFETEDFAKYTEIMRDWYNKGYVRKDGATVKDTSTDRKAAKFVAERTGSWPDSIDFPGNPDASNMSMTKGADNAPAVTVSTTRTMIPAGAASTAAIAINADSKHIDKALQLVELLNTNDDLYKLITLGEEGVDYKYDENGKFTMIEGKYNFNFNEWQIGQSYSPDFNRAAYDKNKDGDIQKKTQTMVFDADKTAEISPVTGFVFDPTPIKTQVANCAAVASEMIPALSSGSIDPAKALPEFLKRLKTAGVDDIIKEKQAQYDAWKAKK</sequence>
<organism evidence="3 4">
    <name type="scientific">Paenibacillus dendrobii</name>
    <dbReference type="NCBI Taxonomy" id="2691084"/>
    <lineage>
        <taxon>Bacteria</taxon>
        <taxon>Bacillati</taxon>
        <taxon>Bacillota</taxon>
        <taxon>Bacilli</taxon>
        <taxon>Bacillales</taxon>
        <taxon>Paenibacillaceae</taxon>
        <taxon>Paenibacillus</taxon>
    </lineage>
</organism>
<name>A0A7X3IN94_9BACL</name>